<dbReference type="EMBL" id="UGOL01000001">
    <property type="protein sequence ID" value="STX81094.1"/>
    <property type="molecule type" value="Genomic_DNA"/>
</dbReference>
<feature type="domain" description="DUF8168" evidence="1">
    <location>
        <begin position="137"/>
        <end position="239"/>
    </location>
</feature>
<organism evidence="3 4">
    <name type="scientific">Legionella pneumophila</name>
    <dbReference type="NCBI Taxonomy" id="446"/>
    <lineage>
        <taxon>Bacteria</taxon>
        <taxon>Pseudomonadati</taxon>
        <taxon>Pseudomonadota</taxon>
        <taxon>Gammaproteobacteria</taxon>
        <taxon>Legionellales</taxon>
        <taxon>Legionellaceae</taxon>
        <taxon>Legionella</taxon>
    </lineage>
</organism>
<evidence type="ECO:0000313" key="4">
    <source>
        <dbReference type="Proteomes" id="UP000254631"/>
    </source>
</evidence>
<dbReference type="Pfam" id="PF26504">
    <property type="entry name" value="DUF8168_C"/>
    <property type="match status" value="1"/>
</dbReference>
<evidence type="ECO:0000259" key="2">
    <source>
        <dbReference type="Pfam" id="PF26505"/>
    </source>
</evidence>
<dbReference type="Proteomes" id="UP000254631">
    <property type="component" value="Unassembled WGS sequence"/>
</dbReference>
<proteinExistence type="predicted"/>
<dbReference type="InterPro" id="IPR059013">
    <property type="entry name" value="DUF8168_N"/>
</dbReference>
<name>A0A128RT22_LEGPN</name>
<feature type="domain" description="DUF8168" evidence="2">
    <location>
        <begin position="7"/>
        <end position="91"/>
    </location>
</feature>
<dbReference type="Pfam" id="PF26505">
    <property type="entry name" value="DUF8168_N"/>
    <property type="match status" value="1"/>
</dbReference>
<dbReference type="AlphaFoldDB" id="A0A128RT22"/>
<dbReference type="InterPro" id="IPR059012">
    <property type="entry name" value="DUF8168_C"/>
</dbReference>
<evidence type="ECO:0000259" key="1">
    <source>
        <dbReference type="Pfam" id="PF26504"/>
    </source>
</evidence>
<reference evidence="3 4" key="1">
    <citation type="submission" date="2018-06" db="EMBL/GenBank/DDBJ databases">
        <authorList>
            <consortium name="Pathogen Informatics"/>
            <person name="Doyle S."/>
        </authorList>
    </citation>
    <scope>NUCLEOTIDE SEQUENCE [LARGE SCALE GENOMIC DNA]</scope>
    <source>
        <strain evidence="3 4">NCTC12000</strain>
    </source>
</reference>
<dbReference type="RefSeq" id="WP_027219933.1">
    <property type="nucleotide sequence ID" value="NZ_BAZA01000119.1"/>
</dbReference>
<evidence type="ECO:0000313" key="3">
    <source>
        <dbReference type="EMBL" id="STX81094.1"/>
    </source>
</evidence>
<accession>A0A128RT22</accession>
<sequence length="242" mass="28197">MENIDKFIFHGLVLPERVQFNISKCKCAMQDIEIILWSSFSKIVVECLVKKSLEINLYTLKNYVEMAVRTIVDSVGYLQACGYDVEIESAYDLQTKDFIIFGVHENIFHDDQINSDTNNGIPHPEISISPTELAFLSSQNLELGIALGDFREAIRQPNFTSFHCYRAIEAIKQAFDGKKDKDKWERLRTNLDVERSDIDKIANQAKFLRHGKCHPQVWKTRKEHMFITWNIIKKYIEFLKSN</sequence>
<gene>
    <name evidence="3" type="ORF">NCTC12000_03121</name>
</gene>
<protein>
    <submittedName>
        <fullName evidence="3">Uncharacterized protein</fullName>
    </submittedName>
</protein>